<reference evidence="2 3" key="1">
    <citation type="journal article" date="2019" name="Int. J. Syst. Evol. Microbiol.">
        <title>The Global Catalogue of Microorganisms (GCM) 10K type strain sequencing project: providing services to taxonomists for standard genome sequencing and annotation.</title>
        <authorList>
            <consortium name="The Broad Institute Genomics Platform"/>
            <consortium name="The Broad Institute Genome Sequencing Center for Infectious Disease"/>
            <person name="Wu L."/>
            <person name="Ma J."/>
        </authorList>
    </citation>
    <scope>NUCLEOTIDE SEQUENCE [LARGE SCALE GENOMIC DNA]</scope>
    <source>
        <strain evidence="2 3">JCM 16231</strain>
    </source>
</reference>
<protein>
    <recommendedName>
        <fullName evidence="4">Uracil phosphoribosyltransferase</fullName>
    </recommendedName>
</protein>
<dbReference type="Pfam" id="PF19868">
    <property type="entry name" value="DUF6341"/>
    <property type="match status" value="1"/>
</dbReference>
<keyword evidence="1" id="KW-0472">Membrane</keyword>
<sequence>MKDFFEGIASLFEDVLFLPLDQLRELQDDSWWAANGLNFFFIFIVFVAFIYWMKQLKNFDENDQEDKSVKAHTFLGKDAELD</sequence>
<dbReference type="RefSeq" id="WP_224453151.1">
    <property type="nucleotide sequence ID" value="NZ_BAAAGG010000005.1"/>
</dbReference>
<dbReference type="EMBL" id="BAAAGG010000005">
    <property type="protein sequence ID" value="GAA0753563.1"/>
    <property type="molecule type" value="Genomic_DNA"/>
</dbReference>
<comment type="caution">
    <text evidence="2">The sequence shown here is derived from an EMBL/GenBank/DDBJ whole genome shotgun (WGS) entry which is preliminary data.</text>
</comment>
<evidence type="ECO:0000313" key="3">
    <source>
        <dbReference type="Proteomes" id="UP001500185"/>
    </source>
</evidence>
<proteinExistence type="predicted"/>
<dbReference type="InterPro" id="IPR045922">
    <property type="entry name" value="DUF6341"/>
</dbReference>
<evidence type="ECO:0000313" key="2">
    <source>
        <dbReference type="EMBL" id="GAA0753563.1"/>
    </source>
</evidence>
<dbReference type="Proteomes" id="UP001500185">
    <property type="component" value="Unassembled WGS sequence"/>
</dbReference>
<accession>A0ABN1K379</accession>
<evidence type="ECO:0000256" key="1">
    <source>
        <dbReference type="SAM" id="Phobius"/>
    </source>
</evidence>
<organism evidence="2 3">
    <name type="scientific">Psychroflexus lacisalsi</name>
    <dbReference type="NCBI Taxonomy" id="503928"/>
    <lineage>
        <taxon>Bacteria</taxon>
        <taxon>Pseudomonadati</taxon>
        <taxon>Bacteroidota</taxon>
        <taxon>Flavobacteriia</taxon>
        <taxon>Flavobacteriales</taxon>
        <taxon>Flavobacteriaceae</taxon>
        <taxon>Psychroflexus</taxon>
    </lineage>
</organism>
<gene>
    <name evidence="2" type="ORF">GCM10009433_05920</name>
</gene>
<keyword evidence="3" id="KW-1185">Reference proteome</keyword>
<name>A0ABN1K379_9FLAO</name>
<feature type="transmembrane region" description="Helical" evidence="1">
    <location>
        <begin position="31"/>
        <end position="52"/>
    </location>
</feature>
<keyword evidence="1" id="KW-0812">Transmembrane</keyword>
<keyword evidence="1" id="KW-1133">Transmembrane helix</keyword>
<evidence type="ECO:0008006" key="4">
    <source>
        <dbReference type="Google" id="ProtNLM"/>
    </source>
</evidence>